<dbReference type="GO" id="GO:0016491">
    <property type="term" value="F:oxidoreductase activity"/>
    <property type="evidence" value="ECO:0007669"/>
    <property type="project" value="InterPro"/>
</dbReference>
<dbReference type="OrthoDB" id="9812295at2"/>
<dbReference type="GO" id="GO:0010181">
    <property type="term" value="F:FMN binding"/>
    <property type="evidence" value="ECO:0007669"/>
    <property type="project" value="TreeGrafter"/>
</dbReference>
<gene>
    <name evidence="2" type="ORF">SAMN05443287_101782</name>
</gene>
<dbReference type="InterPro" id="IPR050712">
    <property type="entry name" value="NAD(P)H-dep_reductase"/>
</dbReference>
<dbReference type="InterPro" id="IPR005025">
    <property type="entry name" value="FMN_Rdtase-like_dom"/>
</dbReference>
<dbReference type="RefSeq" id="WP_092374808.1">
    <property type="nucleotide sequence ID" value="NZ_BOPI01000009.1"/>
</dbReference>
<dbReference type="GO" id="GO:0005829">
    <property type="term" value="C:cytosol"/>
    <property type="evidence" value="ECO:0007669"/>
    <property type="project" value="TreeGrafter"/>
</dbReference>
<keyword evidence="3" id="KW-1185">Reference proteome</keyword>
<protein>
    <submittedName>
        <fullName evidence="2">NAD(P)H-dependent FMN reductase</fullName>
    </submittedName>
</protein>
<reference evidence="3" key="1">
    <citation type="submission" date="2016-10" db="EMBL/GenBank/DDBJ databases">
        <authorList>
            <person name="Varghese N."/>
            <person name="Submissions S."/>
        </authorList>
    </citation>
    <scope>NUCLEOTIDE SEQUENCE [LARGE SCALE GENOMIC DNA]</scope>
    <source>
        <strain evidence="3">CGMCC 4.7038</strain>
    </source>
</reference>
<dbReference type="STRING" id="1144548.SAMN05443287_101782"/>
<dbReference type="SUPFAM" id="SSF52218">
    <property type="entry name" value="Flavoproteins"/>
    <property type="match status" value="1"/>
</dbReference>
<name>A0A1H6SZ53_9ACTN</name>
<dbReference type="EMBL" id="FNYV01000001">
    <property type="protein sequence ID" value="SEI69245.1"/>
    <property type="molecule type" value="Genomic_DNA"/>
</dbReference>
<dbReference type="PANTHER" id="PTHR30543:SF21">
    <property type="entry name" value="NAD(P)H-DEPENDENT FMN REDUCTASE LOT6"/>
    <property type="match status" value="1"/>
</dbReference>
<dbReference type="Pfam" id="PF03358">
    <property type="entry name" value="FMN_red"/>
    <property type="match status" value="1"/>
</dbReference>
<evidence type="ECO:0000313" key="3">
    <source>
        <dbReference type="Proteomes" id="UP000198707"/>
    </source>
</evidence>
<dbReference type="Gene3D" id="3.40.50.360">
    <property type="match status" value="1"/>
</dbReference>
<evidence type="ECO:0000259" key="1">
    <source>
        <dbReference type="Pfam" id="PF03358"/>
    </source>
</evidence>
<dbReference type="InterPro" id="IPR029039">
    <property type="entry name" value="Flavoprotein-like_sf"/>
</dbReference>
<dbReference type="AlphaFoldDB" id="A0A1H6SZ53"/>
<proteinExistence type="predicted"/>
<dbReference type="Proteomes" id="UP000198707">
    <property type="component" value="Unassembled WGS sequence"/>
</dbReference>
<evidence type="ECO:0000313" key="2">
    <source>
        <dbReference type="EMBL" id="SEI69245.1"/>
    </source>
</evidence>
<dbReference type="PANTHER" id="PTHR30543">
    <property type="entry name" value="CHROMATE REDUCTASE"/>
    <property type="match status" value="1"/>
</dbReference>
<sequence length="209" mass="22284">MNNTQRNGPAVVGLVVGSSRPGRRGPAVAGWVAEVADRHPAVRSGEAAVELIDLAEQRLPLLDEPVPARFGEYRHDHTRRWSALVAACDAYVFVTPEYNHSVPAVLKNGIDYLDAEWRSKPAGVLSYGVTGGGRAAGHLRTILTEVGMTVVPEHVELGLFTDFDWSGEDRSDPTAAGRIAPGEGRAAMLTAMLTDLLDAARVVAPVAGR</sequence>
<organism evidence="2 3">
    <name type="scientific">Micromonospora phaseoli</name>
    <dbReference type="NCBI Taxonomy" id="1144548"/>
    <lineage>
        <taxon>Bacteria</taxon>
        <taxon>Bacillati</taxon>
        <taxon>Actinomycetota</taxon>
        <taxon>Actinomycetes</taxon>
        <taxon>Micromonosporales</taxon>
        <taxon>Micromonosporaceae</taxon>
        <taxon>Micromonospora</taxon>
    </lineage>
</organism>
<accession>A0A1H6SZ53</accession>
<feature type="domain" description="NADPH-dependent FMN reductase-like" evidence="1">
    <location>
        <begin position="12"/>
        <end position="157"/>
    </location>
</feature>